<feature type="region of interest" description="Disordered" evidence="2">
    <location>
        <begin position="1"/>
        <end position="23"/>
    </location>
</feature>
<evidence type="ECO:0000256" key="1">
    <source>
        <dbReference type="SAM" id="Coils"/>
    </source>
</evidence>
<proteinExistence type="predicted"/>
<evidence type="ECO:0000313" key="3">
    <source>
        <dbReference type="EMBL" id="KAB2632540.1"/>
    </source>
</evidence>
<keyword evidence="4" id="KW-1185">Reference proteome</keyword>
<dbReference type="EMBL" id="SMOL01000120">
    <property type="protein sequence ID" value="KAB2632540.1"/>
    <property type="molecule type" value="Genomic_DNA"/>
</dbReference>
<evidence type="ECO:0000313" key="4">
    <source>
        <dbReference type="Proteomes" id="UP000327157"/>
    </source>
</evidence>
<reference evidence="3 4" key="3">
    <citation type="submission" date="2019-11" db="EMBL/GenBank/DDBJ databases">
        <title>A de novo genome assembly of a pear dwarfing rootstock.</title>
        <authorList>
            <person name="Wang F."/>
            <person name="Wang J."/>
            <person name="Li S."/>
            <person name="Zhang Y."/>
            <person name="Fang M."/>
            <person name="Ma L."/>
            <person name="Zhao Y."/>
            <person name="Jiang S."/>
        </authorList>
    </citation>
    <scope>NUCLEOTIDE SEQUENCE [LARGE SCALE GENOMIC DNA]</scope>
    <source>
        <strain evidence="3">S2</strain>
        <tissue evidence="3">Leaf</tissue>
    </source>
</reference>
<feature type="coiled-coil region" evidence="1">
    <location>
        <begin position="356"/>
        <end position="404"/>
    </location>
</feature>
<protein>
    <submittedName>
        <fullName evidence="3">TMV resistance protein N-like</fullName>
    </submittedName>
</protein>
<feature type="region of interest" description="Disordered" evidence="2">
    <location>
        <begin position="219"/>
        <end position="270"/>
    </location>
</feature>
<comment type="caution">
    <text evidence="3">The sequence shown here is derived from an EMBL/GenBank/DDBJ whole genome shotgun (WGS) entry which is preliminary data.</text>
</comment>
<feature type="compositionally biased region" description="Pro residues" evidence="2">
    <location>
        <begin position="228"/>
        <end position="241"/>
    </location>
</feature>
<dbReference type="Proteomes" id="UP000327157">
    <property type="component" value="Chromosome 6"/>
</dbReference>
<name>A0A5N5I4L2_9ROSA</name>
<reference evidence="3 4" key="1">
    <citation type="submission" date="2019-09" db="EMBL/GenBank/DDBJ databases">
        <authorList>
            <person name="Ou C."/>
        </authorList>
    </citation>
    <scope>NUCLEOTIDE SEQUENCE [LARGE SCALE GENOMIC DNA]</scope>
    <source>
        <strain evidence="3">S2</strain>
        <tissue evidence="3">Leaf</tissue>
    </source>
</reference>
<keyword evidence="1" id="KW-0175">Coiled coil</keyword>
<gene>
    <name evidence="3" type="ORF">D8674_028787</name>
</gene>
<sequence>MPKENWYTPNPFQAKSSTSSSKLSNHRRSFSLTKDKAWTQWINELEPIFKRKWINNRIYELIMLSKLTVIAKLKLLTTALLFWNSSTNTLDFRMGPMSLTILDIAQDEEAGDAFVLQEAATEAKRQGVRAYGDVSKLLGDSEGEAKVEVAAPSVRQSSTSIPSTSPPLVVSHQLTAIAFGEPIVPEILMVLEVISPRASPYPTTITEVLPLSTQDPTQAFGEGLGIIPPSPVSGNDPPPQPRVITSPSKASGSIPGPGEDSSNSPPCQTTTAPTIIIAPTFLASPFVETSSIVAPSEEARALPSSSSPISTFGQLKTKMKSSRQANRVRCFKEKQSSTSTHIQQLVDKGSVTEEKIKVVTSEIQKLEKQLVVLKAEQEALLGTLKQQIEEVQKANLELEHSKSQLVNISTITRIFTTMQTYYSRIITLGEDVNLLG</sequence>
<organism evidence="3 4">
    <name type="scientific">Pyrus ussuriensis x Pyrus communis</name>
    <dbReference type="NCBI Taxonomy" id="2448454"/>
    <lineage>
        <taxon>Eukaryota</taxon>
        <taxon>Viridiplantae</taxon>
        <taxon>Streptophyta</taxon>
        <taxon>Embryophyta</taxon>
        <taxon>Tracheophyta</taxon>
        <taxon>Spermatophyta</taxon>
        <taxon>Magnoliopsida</taxon>
        <taxon>eudicotyledons</taxon>
        <taxon>Gunneridae</taxon>
        <taxon>Pentapetalae</taxon>
        <taxon>rosids</taxon>
        <taxon>fabids</taxon>
        <taxon>Rosales</taxon>
        <taxon>Rosaceae</taxon>
        <taxon>Amygdaloideae</taxon>
        <taxon>Maleae</taxon>
        <taxon>Pyrus</taxon>
    </lineage>
</organism>
<accession>A0A5N5I4L2</accession>
<evidence type="ECO:0000256" key="2">
    <source>
        <dbReference type="SAM" id="MobiDB-lite"/>
    </source>
</evidence>
<dbReference type="AlphaFoldDB" id="A0A5N5I4L2"/>
<reference evidence="4" key="2">
    <citation type="submission" date="2019-10" db="EMBL/GenBank/DDBJ databases">
        <title>A de novo genome assembly of a pear dwarfing rootstock.</title>
        <authorList>
            <person name="Wang F."/>
            <person name="Wang J."/>
            <person name="Li S."/>
            <person name="Zhang Y."/>
            <person name="Fang M."/>
            <person name="Ma L."/>
            <person name="Zhao Y."/>
            <person name="Jiang S."/>
        </authorList>
    </citation>
    <scope>NUCLEOTIDE SEQUENCE [LARGE SCALE GENOMIC DNA]</scope>
</reference>